<dbReference type="Proteomes" id="UP000196531">
    <property type="component" value="Unassembled WGS sequence"/>
</dbReference>
<evidence type="ECO:0000313" key="1">
    <source>
        <dbReference type="EMBL" id="OUR93010.1"/>
    </source>
</evidence>
<gene>
    <name evidence="1" type="ORF">A9Q84_21135</name>
</gene>
<reference evidence="2" key="1">
    <citation type="journal article" date="2017" name="Proc. Natl. Acad. Sci. U.S.A.">
        <title>Simulation of Deepwater Horizon oil plume reveals substrate specialization within a complex community of hydrocarbon-degraders.</title>
        <authorList>
            <person name="Hu P."/>
            <person name="Dubinsky E.A."/>
            <person name="Probst A.J."/>
            <person name="Wang J."/>
            <person name="Sieber C.M.K."/>
            <person name="Tom L.M."/>
            <person name="Gardinali P."/>
            <person name="Banfield J.F."/>
            <person name="Atlas R.M."/>
            <person name="Andersen G.L."/>
        </authorList>
    </citation>
    <scope>NUCLEOTIDE SEQUENCE [LARGE SCALE GENOMIC DNA]</scope>
</reference>
<dbReference type="EMBL" id="MAAO01000016">
    <property type="protein sequence ID" value="OUR93010.1"/>
    <property type="molecule type" value="Genomic_DNA"/>
</dbReference>
<accession>A0A1Y5F6X8</accession>
<evidence type="ECO:0000313" key="2">
    <source>
        <dbReference type="Proteomes" id="UP000196531"/>
    </source>
</evidence>
<protein>
    <submittedName>
        <fullName evidence="1">Uncharacterized protein</fullName>
    </submittedName>
</protein>
<comment type="caution">
    <text evidence="1">The sequence shown here is derived from an EMBL/GenBank/DDBJ whole genome shotgun (WGS) entry which is preliminary data.</text>
</comment>
<name>A0A1Y5F6X8_9BACT</name>
<organism evidence="1 2">
    <name type="scientific">Halobacteriovorax marinus</name>
    <dbReference type="NCBI Taxonomy" id="97084"/>
    <lineage>
        <taxon>Bacteria</taxon>
        <taxon>Pseudomonadati</taxon>
        <taxon>Bdellovibrionota</taxon>
        <taxon>Bacteriovoracia</taxon>
        <taxon>Bacteriovoracales</taxon>
        <taxon>Halobacteriovoraceae</taxon>
        <taxon>Halobacteriovorax</taxon>
    </lineage>
</organism>
<dbReference type="AlphaFoldDB" id="A0A1Y5F6X8"/>
<sequence>MSKENLQNAINDIMTKNAVNAPRKSFDDKKILQYENDLISSKVLMEFNICIAELCPEEGNVSFGGGDFTRVDYSLSWKKWNDGDFKFVLTNIKYSNSKLLIECPEKFKKDVLAILPDFISELAKKAGSILNS</sequence>
<proteinExistence type="predicted"/>